<evidence type="ECO:0000313" key="3">
    <source>
        <dbReference type="EMBL" id="MBZ5740013.1"/>
    </source>
</evidence>
<protein>
    <submittedName>
        <fullName evidence="4">Uncharacterized protein</fullName>
    </submittedName>
</protein>
<proteinExistence type="predicted"/>
<feature type="compositionally biased region" description="Low complexity" evidence="1">
    <location>
        <begin position="59"/>
        <end position="73"/>
    </location>
</feature>
<reference evidence="4 5" key="1">
    <citation type="submission" date="2021-09" db="EMBL/GenBank/DDBJ databases">
        <title>Whole genome sequence of Nocardioides sp. GBK3QG-3.</title>
        <authorList>
            <person name="Tuo L."/>
        </authorList>
    </citation>
    <scope>NUCLEOTIDE SEQUENCE [LARGE SCALE GENOMIC DNA]</scope>
    <source>
        <strain evidence="4 5">GBK3QG-3</strain>
    </source>
</reference>
<dbReference type="Proteomes" id="UP000780875">
    <property type="component" value="Unassembled WGS sequence"/>
</dbReference>
<sequence length="73" mass="7964">MTPAGQNYPIHEHTFLFWGVYLGIVITVTFLALGLFVWMVHRTSQATRPVDATPERDALPAAAPDHPAGLHAA</sequence>
<keyword evidence="2" id="KW-0472">Membrane</keyword>
<keyword evidence="5" id="KW-1185">Reference proteome</keyword>
<name>A0ABS7UIF5_9ACTN</name>
<organism evidence="4 5">
    <name type="scientific">Nocardioides mangrovi</name>
    <dbReference type="NCBI Taxonomy" id="2874580"/>
    <lineage>
        <taxon>Bacteria</taxon>
        <taxon>Bacillati</taxon>
        <taxon>Actinomycetota</taxon>
        <taxon>Actinomycetes</taxon>
        <taxon>Propionibacteriales</taxon>
        <taxon>Nocardioidaceae</taxon>
        <taxon>Nocardioides</taxon>
    </lineage>
</organism>
<keyword evidence="2" id="KW-0812">Transmembrane</keyword>
<dbReference type="EMBL" id="JAIQZJ010000017">
    <property type="protein sequence ID" value="MBZ5740816.1"/>
    <property type="molecule type" value="Genomic_DNA"/>
</dbReference>
<evidence type="ECO:0000256" key="1">
    <source>
        <dbReference type="SAM" id="MobiDB-lite"/>
    </source>
</evidence>
<accession>A0ABS7UIF5</accession>
<evidence type="ECO:0000256" key="2">
    <source>
        <dbReference type="SAM" id="Phobius"/>
    </source>
</evidence>
<feature type="transmembrane region" description="Helical" evidence="2">
    <location>
        <begin position="15"/>
        <end position="38"/>
    </location>
</feature>
<dbReference type="RefSeq" id="WP_224124368.1">
    <property type="nucleotide sequence ID" value="NZ_JAIQZJ010000011.1"/>
</dbReference>
<gene>
    <name evidence="3" type="ORF">K8U61_17695</name>
    <name evidence="4" type="ORF">K8U61_21780</name>
</gene>
<feature type="region of interest" description="Disordered" evidence="1">
    <location>
        <begin position="48"/>
        <end position="73"/>
    </location>
</feature>
<keyword evidence="2" id="KW-1133">Transmembrane helix</keyword>
<evidence type="ECO:0000313" key="5">
    <source>
        <dbReference type="Proteomes" id="UP000780875"/>
    </source>
</evidence>
<dbReference type="EMBL" id="JAIQZJ010000011">
    <property type="protein sequence ID" value="MBZ5740013.1"/>
    <property type="molecule type" value="Genomic_DNA"/>
</dbReference>
<evidence type="ECO:0000313" key="4">
    <source>
        <dbReference type="EMBL" id="MBZ5740816.1"/>
    </source>
</evidence>
<comment type="caution">
    <text evidence="4">The sequence shown here is derived from an EMBL/GenBank/DDBJ whole genome shotgun (WGS) entry which is preliminary data.</text>
</comment>